<keyword evidence="2" id="KW-0231">Viral genome packaging</keyword>
<accession>A0A0R2FHS3</accession>
<dbReference type="Proteomes" id="UP000051751">
    <property type="component" value="Unassembled WGS sequence"/>
</dbReference>
<proteinExistence type="predicted"/>
<dbReference type="EMBL" id="JQAT01000012">
    <property type="protein sequence ID" value="KRN27163.1"/>
    <property type="molecule type" value="Genomic_DNA"/>
</dbReference>
<dbReference type="InterPro" id="IPR005335">
    <property type="entry name" value="Terminase_ssu"/>
</dbReference>
<evidence type="ECO:0000256" key="2">
    <source>
        <dbReference type="ARBA" id="ARBA00023219"/>
    </source>
</evidence>
<evidence type="ECO:0008006" key="6">
    <source>
        <dbReference type="Google" id="ProtNLM"/>
    </source>
</evidence>
<dbReference type="RefSeq" id="WP_054748002.1">
    <property type="nucleotide sequence ID" value="NZ_JQAT01000012.1"/>
</dbReference>
<dbReference type="InterPro" id="IPR038713">
    <property type="entry name" value="Terminase_Gp1_N_sf"/>
</dbReference>
<dbReference type="PANTHER" id="PTHR41328:SF3">
    <property type="entry name" value="PBSX PHAGE TERMINASE SMALL SUBUNIT"/>
    <property type="match status" value="1"/>
</dbReference>
<evidence type="ECO:0000256" key="1">
    <source>
        <dbReference type="ARBA" id="ARBA00022612"/>
    </source>
</evidence>
<feature type="region of interest" description="Disordered" evidence="3">
    <location>
        <begin position="40"/>
        <end position="59"/>
    </location>
</feature>
<dbReference type="AlphaFoldDB" id="A0A0R2FHS3"/>
<dbReference type="Pfam" id="PF03592">
    <property type="entry name" value="Terminase_2"/>
    <property type="match status" value="1"/>
</dbReference>
<gene>
    <name evidence="4" type="ORF">IV38_GL000739</name>
</gene>
<protein>
    <recommendedName>
        <fullName evidence="6">Prophage terminase small subunit</fullName>
    </recommendedName>
</protein>
<dbReference type="GO" id="GO:0051276">
    <property type="term" value="P:chromosome organization"/>
    <property type="evidence" value="ECO:0007669"/>
    <property type="project" value="InterPro"/>
</dbReference>
<comment type="caution">
    <text evidence="4">The sequence shown here is derived from an EMBL/GenBank/DDBJ whole genome shotgun (WGS) entry which is preliminary data.</text>
</comment>
<dbReference type="InterPro" id="IPR052404">
    <property type="entry name" value="SPP1-like_terminase"/>
</dbReference>
<dbReference type="PANTHER" id="PTHR41328">
    <property type="entry name" value="TERMINASE SMALL SUBUNIT-RELATED"/>
    <property type="match status" value="1"/>
</dbReference>
<sequence>MDWQAIRHEYETTDLTLKEIAGKFGCKPSTLRSHKSREKWQRNTEIKSATQHATRKKNVATRPKSVASKKAVEKVEQADLTDKQKLFALNYLQNHNATQSYINAYHVDYKTANVEGPKNLVKPSIRKLLNELKNQQIQDLYLTANDIIIQYAKQAFADIGLYLNFGNKDEVDPDTGEQYKRSYVYFKDKDSVDTSLISEVHIGQNGAVLKLYDKQKAMEKLLEYLPEPTNDNQSKDSFLEAIKQAAKQMQKEDDKS</sequence>
<evidence type="ECO:0000313" key="5">
    <source>
        <dbReference type="Proteomes" id="UP000051751"/>
    </source>
</evidence>
<organism evidence="4 5">
    <name type="scientific">Lactobacillus selangorensis</name>
    <dbReference type="NCBI Taxonomy" id="81857"/>
    <lineage>
        <taxon>Bacteria</taxon>
        <taxon>Bacillati</taxon>
        <taxon>Bacillota</taxon>
        <taxon>Bacilli</taxon>
        <taxon>Lactobacillales</taxon>
        <taxon>Lactobacillaceae</taxon>
        <taxon>Lactobacillus</taxon>
    </lineage>
</organism>
<evidence type="ECO:0000313" key="4">
    <source>
        <dbReference type="EMBL" id="KRN27163.1"/>
    </source>
</evidence>
<reference evidence="4 5" key="1">
    <citation type="journal article" date="2015" name="Genome Announc.">
        <title>Expanding the biotechnology potential of lactobacilli through comparative genomics of 213 strains and associated genera.</title>
        <authorList>
            <person name="Sun Z."/>
            <person name="Harris H.M."/>
            <person name="McCann A."/>
            <person name="Guo C."/>
            <person name="Argimon S."/>
            <person name="Zhang W."/>
            <person name="Yang X."/>
            <person name="Jeffery I.B."/>
            <person name="Cooney J.C."/>
            <person name="Kagawa T.F."/>
            <person name="Liu W."/>
            <person name="Song Y."/>
            <person name="Salvetti E."/>
            <person name="Wrobel A."/>
            <person name="Rasinkangas P."/>
            <person name="Parkhill J."/>
            <person name="Rea M.C."/>
            <person name="O'Sullivan O."/>
            <person name="Ritari J."/>
            <person name="Douillard F.P."/>
            <person name="Paul Ross R."/>
            <person name="Yang R."/>
            <person name="Briner A.E."/>
            <person name="Felis G.E."/>
            <person name="de Vos W.M."/>
            <person name="Barrangou R."/>
            <person name="Klaenhammer T.R."/>
            <person name="Caufield P.W."/>
            <person name="Cui Y."/>
            <person name="Zhang H."/>
            <person name="O'Toole P.W."/>
        </authorList>
    </citation>
    <scope>NUCLEOTIDE SEQUENCE [LARGE SCALE GENOMIC DNA]</scope>
    <source>
        <strain evidence="4 5">ATCC BAA-66</strain>
    </source>
</reference>
<dbReference type="Gene3D" id="1.10.10.1400">
    <property type="entry name" value="Terminase, small subunit, N-terminal DNA-binding domain, HTH motif"/>
    <property type="match status" value="1"/>
</dbReference>
<keyword evidence="1" id="KW-1188">Viral release from host cell</keyword>
<name>A0A0R2FHS3_9LACO</name>
<dbReference type="PATRIC" id="fig|81857.3.peg.743"/>
<evidence type="ECO:0000256" key="3">
    <source>
        <dbReference type="SAM" id="MobiDB-lite"/>
    </source>
</evidence>